<dbReference type="AlphaFoldDB" id="Q8KC56"/>
<accession>Q8KC56</accession>
<protein>
    <submittedName>
        <fullName evidence="1">Uncharacterized protein</fullName>
    </submittedName>
</protein>
<dbReference type="Proteomes" id="UP000001007">
    <property type="component" value="Chromosome"/>
</dbReference>
<name>Q8KC56_CHLTE</name>
<proteinExistence type="predicted"/>
<dbReference type="KEGG" id="cte:CT1570"/>
<sequence length="38" mass="4463">MNAGECSRQKKYPLLRTLSERYVKHDIDSTKKLAMHIT</sequence>
<keyword evidence="2" id="KW-1185">Reference proteome</keyword>
<evidence type="ECO:0000313" key="2">
    <source>
        <dbReference type="Proteomes" id="UP000001007"/>
    </source>
</evidence>
<dbReference type="EMBL" id="AE006470">
    <property type="protein sequence ID" value="AAM72795.1"/>
    <property type="molecule type" value="Genomic_DNA"/>
</dbReference>
<evidence type="ECO:0000313" key="1">
    <source>
        <dbReference type="EMBL" id="AAM72795.1"/>
    </source>
</evidence>
<organism evidence="1 2">
    <name type="scientific">Chlorobaculum tepidum (strain ATCC 49652 / DSM 12025 / NBRC 103806 / TLS)</name>
    <name type="common">Chlorobium tepidum</name>
    <dbReference type="NCBI Taxonomy" id="194439"/>
    <lineage>
        <taxon>Bacteria</taxon>
        <taxon>Pseudomonadati</taxon>
        <taxon>Chlorobiota</taxon>
        <taxon>Chlorobiia</taxon>
        <taxon>Chlorobiales</taxon>
        <taxon>Chlorobiaceae</taxon>
        <taxon>Chlorobaculum</taxon>
    </lineage>
</organism>
<dbReference type="HOGENOM" id="CLU_3326335_0_0_10"/>
<dbReference type="STRING" id="194439.CT1570"/>
<reference evidence="1 2" key="1">
    <citation type="journal article" date="2002" name="Proc. Natl. Acad. Sci. U.S.A.">
        <title>The complete genome sequence of Chlorobium tepidum TLS, a photosynthetic, anaerobic, green-sulfur bacterium.</title>
        <authorList>
            <person name="Eisen J.A."/>
            <person name="Nelson K.E."/>
            <person name="Paulsen I.T."/>
            <person name="Heidelberg J.F."/>
            <person name="Wu M."/>
            <person name="Dodson R.J."/>
            <person name="Deboy R."/>
            <person name="Gwinn M.L."/>
            <person name="Nelson W.C."/>
            <person name="Haft D.H."/>
            <person name="Hickey E.K."/>
            <person name="Peterson J.D."/>
            <person name="Durkin A.S."/>
            <person name="Kolonay J.L."/>
            <person name="Yang F."/>
            <person name="Holt I."/>
            <person name="Umayam L.A."/>
            <person name="Mason T."/>
            <person name="Brenner M."/>
            <person name="Shea T.P."/>
            <person name="Parksey D."/>
            <person name="Nierman W.C."/>
            <person name="Feldblyum T.V."/>
            <person name="Hansen C.L."/>
            <person name="Craven M.B."/>
            <person name="Radune D."/>
            <person name="Vamathevan J."/>
            <person name="Khouri H."/>
            <person name="White O."/>
            <person name="Gruber T.M."/>
            <person name="Ketchum K.A."/>
            <person name="Venter J.C."/>
            <person name="Tettelin H."/>
            <person name="Bryant D.A."/>
            <person name="Fraser C.M."/>
        </authorList>
    </citation>
    <scope>NUCLEOTIDE SEQUENCE [LARGE SCALE GENOMIC DNA]</scope>
    <source>
        <strain evidence="2">ATCC 49652 / DSM 12025 / NBRC 103806 / TLS</strain>
    </source>
</reference>
<dbReference type="EnsemblBacteria" id="AAM72795">
    <property type="protein sequence ID" value="AAM72795"/>
    <property type="gene ID" value="CT1570"/>
</dbReference>
<gene>
    <name evidence="1" type="ordered locus">CT1570</name>
</gene>